<evidence type="ECO:0000256" key="6">
    <source>
        <dbReference type="SAM" id="Phobius"/>
    </source>
</evidence>
<keyword evidence="4 6" id="KW-0472">Membrane</keyword>
<evidence type="ECO:0000313" key="7">
    <source>
        <dbReference type="EMBL" id="CAE2335274.1"/>
    </source>
</evidence>
<dbReference type="InterPro" id="IPR013714">
    <property type="entry name" value="Golgi_TVP15"/>
</dbReference>
<feature type="compositionally biased region" description="Basic and acidic residues" evidence="5">
    <location>
        <begin position="1"/>
        <end position="12"/>
    </location>
</feature>
<comment type="subcellular location">
    <subcellularLocation>
        <location evidence="1">Membrane</location>
        <topology evidence="1">Multi-pass membrane protein</topology>
    </subcellularLocation>
</comment>
<proteinExistence type="predicted"/>
<reference evidence="7" key="1">
    <citation type="submission" date="2021-01" db="EMBL/GenBank/DDBJ databases">
        <authorList>
            <person name="Corre E."/>
            <person name="Pelletier E."/>
            <person name="Niang G."/>
            <person name="Scheremetjew M."/>
            <person name="Finn R."/>
            <person name="Kale V."/>
            <person name="Holt S."/>
            <person name="Cochrane G."/>
            <person name="Meng A."/>
            <person name="Brown T."/>
            <person name="Cohen L."/>
        </authorList>
    </citation>
    <scope>NUCLEOTIDE SEQUENCE</scope>
    <source>
        <strain evidence="7">CCMP 2712</strain>
    </source>
</reference>
<evidence type="ECO:0000256" key="5">
    <source>
        <dbReference type="SAM" id="MobiDB-lite"/>
    </source>
</evidence>
<evidence type="ECO:0000256" key="1">
    <source>
        <dbReference type="ARBA" id="ARBA00004141"/>
    </source>
</evidence>
<organism evidence="7">
    <name type="scientific">Guillardia theta</name>
    <name type="common">Cryptophyte</name>
    <name type="synonym">Cryptomonas phi</name>
    <dbReference type="NCBI Taxonomy" id="55529"/>
    <lineage>
        <taxon>Eukaryota</taxon>
        <taxon>Cryptophyceae</taxon>
        <taxon>Pyrenomonadales</taxon>
        <taxon>Geminigeraceae</taxon>
        <taxon>Guillardia</taxon>
    </lineage>
</organism>
<keyword evidence="3 6" id="KW-1133">Transmembrane helix</keyword>
<feature type="transmembrane region" description="Helical" evidence="6">
    <location>
        <begin position="169"/>
        <end position="187"/>
    </location>
</feature>
<feature type="region of interest" description="Disordered" evidence="5">
    <location>
        <begin position="1"/>
        <end position="50"/>
    </location>
</feature>
<keyword evidence="2 6" id="KW-0812">Transmembrane</keyword>
<dbReference type="GO" id="GO:0016020">
    <property type="term" value="C:membrane"/>
    <property type="evidence" value="ECO:0007669"/>
    <property type="project" value="UniProtKB-SubCell"/>
</dbReference>
<feature type="transmembrane region" description="Helical" evidence="6">
    <location>
        <begin position="103"/>
        <end position="124"/>
    </location>
</feature>
<evidence type="ECO:0000256" key="2">
    <source>
        <dbReference type="ARBA" id="ARBA00022692"/>
    </source>
</evidence>
<evidence type="ECO:0000256" key="3">
    <source>
        <dbReference type="ARBA" id="ARBA00022989"/>
    </source>
</evidence>
<name>A0A7S4UQ85_GUITH</name>
<dbReference type="Pfam" id="PF08507">
    <property type="entry name" value="COPI_assoc"/>
    <property type="match status" value="1"/>
</dbReference>
<dbReference type="EMBL" id="HBKN01045678">
    <property type="protein sequence ID" value="CAE2335274.1"/>
    <property type="molecule type" value="Transcribed_RNA"/>
</dbReference>
<evidence type="ECO:0000256" key="4">
    <source>
        <dbReference type="ARBA" id="ARBA00023136"/>
    </source>
</evidence>
<feature type="transmembrane region" description="Helical" evidence="6">
    <location>
        <begin position="229"/>
        <end position="250"/>
    </location>
</feature>
<dbReference type="AlphaFoldDB" id="A0A7S4UQ85"/>
<gene>
    <name evidence="7" type="ORF">GTHE00462_LOCUS35752</name>
</gene>
<accession>A0A7S4UQ85</accession>
<protein>
    <submittedName>
        <fullName evidence="7">Uncharacterized protein</fullName>
    </submittedName>
</protein>
<sequence>MSDRQEPLKQEGEYASDVQQSRGPAFSIQPDDSAEIQQGRPPMMGGPANFDNDAYPSKVTSFAYGGSAEASNRTFAVSASGRTFLFSLHQPIYRDMEDKTAQIFKFLNMVCALLMIGCGIYRFFASFSGRMVVESCDNSKLQRLQTNINSTKLDCNAIKDIISIPADGFQIFVVSCFIIFFGVVNFIDEVRGDLVAWILQYIDAVNNIFGRGIYLLLLSSIVMTSSHSFLLVCGAFAMSLAFIYLLAWFLSRYTSLGERVGVHHYDQHSGPSSDSENKDNIYTVAA</sequence>